<name>A0A8S5S1V6_9CAUD</name>
<protein>
    <submittedName>
        <fullName evidence="1">Uncharacterized protein</fullName>
    </submittedName>
</protein>
<organism evidence="1">
    <name type="scientific">Siphoviridae sp. ctCIv11</name>
    <dbReference type="NCBI Taxonomy" id="2827806"/>
    <lineage>
        <taxon>Viruses</taxon>
        <taxon>Duplodnaviria</taxon>
        <taxon>Heunggongvirae</taxon>
        <taxon>Uroviricota</taxon>
        <taxon>Caudoviricetes</taxon>
    </lineage>
</organism>
<reference evidence="1" key="1">
    <citation type="journal article" date="2021" name="Proc. Natl. Acad. Sci. U.S.A.">
        <title>A Catalog of Tens of Thousands of Viruses from Human Metagenomes Reveals Hidden Associations with Chronic Diseases.</title>
        <authorList>
            <person name="Tisza M.J."/>
            <person name="Buck C.B."/>
        </authorList>
    </citation>
    <scope>NUCLEOTIDE SEQUENCE</scope>
    <source>
        <strain evidence="1">CtCIv11</strain>
    </source>
</reference>
<proteinExistence type="predicted"/>
<dbReference type="EMBL" id="BK032513">
    <property type="protein sequence ID" value="DAF44888.1"/>
    <property type="molecule type" value="Genomic_DNA"/>
</dbReference>
<evidence type="ECO:0000313" key="1">
    <source>
        <dbReference type="EMBL" id="DAF44888.1"/>
    </source>
</evidence>
<accession>A0A8S5S1V6</accession>
<sequence length="39" mass="4609">MFTLEPTSVLLALWYRYSPIFIYQCTFYKCVVCNTPLPS</sequence>